<proteinExistence type="predicted"/>
<dbReference type="AlphaFoldDB" id="A0A176VL50"/>
<feature type="compositionally biased region" description="Basic and acidic residues" evidence="1">
    <location>
        <begin position="109"/>
        <end position="118"/>
    </location>
</feature>
<comment type="caution">
    <text evidence="2">The sequence shown here is derived from an EMBL/GenBank/DDBJ whole genome shotgun (WGS) entry which is preliminary data.</text>
</comment>
<evidence type="ECO:0000256" key="1">
    <source>
        <dbReference type="SAM" id="MobiDB-lite"/>
    </source>
</evidence>
<accession>A0A176VL50</accession>
<protein>
    <submittedName>
        <fullName evidence="2">Uncharacterized protein</fullName>
    </submittedName>
</protein>
<dbReference type="EMBL" id="LVLJ01003548">
    <property type="protein sequence ID" value="OAE21031.1"/>
    <property type="molecule type" value="Genomic_DNA"/>
</dbReference>
<reference evidence="2" key="1">
    <citation type="submission" date="2016-03" db="EMBL/GenBank/DDBJ databases">
        <title>Mechanisms controlling the formation of the plant cell surface in tip-growing cells are functionally conserved among land plants.</title>
        <authorList>
            <person name="Honkanen S."/>
            <person name="Jones V.A."/>
            <person name="Morieri G."/>
            <person name="Champion C."/>
            <person name="Hetherington A.J."/>
            <person name="Kelly S."/>
            <person name="Saint-Marcoux D."/>
            <person name="Proust H."/>
            <person name="Prescott H."/>
            <person name="Dolan L."/>
        </authorList>
    </citation>
    <scope>NUCLEOTIDE SEQUENCE [LARGE SCALE GENOMIC DNA]</scope>
    <source>
        <tissue evidence="2">Whole gametophyte</tissue>
    </source>
</reference>
<dbReference type="Proteomes" id="UP000077202">
    <property type="component" value="Unassembled WGS sequence"/>
</dbReference>
<sequence length="159" mass="18279">MAYLYQVSSVSSAEQPVSQVSREIELLNIRLPFSERTIRLNVRYHPESVSHMMSHWSLHDVEVDNTRGLLWQARNNGRKVHHRSVPYIKASKEVRIIGNGTRIAEGEEKGTNLRERNSLKQKRERSLTRRRQKGQLELSVDLETGMTSAPVDSTRDSEG</sequence>
<name>A0A176VL50_MARPO</name>
<feature type="region of interest" description="Disordered" evidence="1">
    <location>
        <begin position="109"/>
        <end position="159"/>
    </location>
</feature>
<evidence type="ECO:0000313" key="3">
    <source>
        <dbReference type="Proteomes" id="UP000077202"/>
    </source>
</evidence>
<evidence type="ECO:0000313" key="2">
    <source>
        <dbReference type="EMBL" id="OAE21031.1"/>
    </source>
</evidence>
<feature type="compositionally biased region" description="Basic residues" evidence="1">
    <location>
        <begin position="119"/>
        <end position="133"/>
    </location>
</feature>
<keyword evidence="3" id="KW-1185">Reference proteome</keyword>
<gene>
    <name evidence="2" type="ORF">AXG93_606s1170</name>
</gene>
<organism evidence="2 3">
    <name type="scientific">Marchantia polymorpha subsp. ruderalis</name>
    <dbReference type="NCBI Taxonomy" id="1480154"/>
    <lineage>
        <taxon>Eukaryota</taxon>
        <taxon>Viridiplantae</taxon>
        <taxon>Streptophyta</taxon>
        <taxon>Embryophyta</taxon>
        <taxon>Marchantiophyta</taxon>
        <taxon>Marchantiopsida</taxon>
        <taxon>Marchantiidae</taxon>
        <taxon>Marchantiales</taxon>
        <taxon>Marchantiaceae</taxon>
        <taxon>Marchantia</taxon>
    </lineage>
</organism>